<dbReference type="RefSeq" id="WP_100667049.1">
    <property type="nucleotide sequence ID" value="NZ_CP024955.1"/>
</dbReference>
<dbReference type="EMBL" id="CP024955">
    <property type="protein sequence ID" value="ATY84221.1"/>
    <property type="molecule type" value="Genomic_DNA"/>
</dbReference>
<dbReference type="AlphaFoldDB" id="A0A2K8N432"/>
<keyword evidence="3" id="KW-1185">Reference proteome</keyword>
<name>A0A2K8N432_9BACL</name>
<evidence type="ECO:0000256" key="1">
    <source>
        <dbReference type="SAM" id="Phobius"/>
    </source>
</evidence>
<keyword evidence="1" id="KW-1133">Transmembrane helix</keyword>
<sequence length="100" mass="11506">MKNKLYGLFGATLGVAFVAFCLSAYFLSQQMYGAIGWTVFIAFVLYIIFGLTADRVDFRRDGRYRTNNLNFGYYKHHSTPAAVHRLEEERAHKDQRSQAS</sequence>
<keyword evidence="1" id="KW-0472">Membrane</keyword>
<dbReference type="KEGG" id="kyr:CVV65_04035"/>
<evidence type="ECO:0000313" key="3">
    <source>
        <dbReference type="Proteomes" id="UP000231932"/>
    </source>
</evidence>
<dbReference type="Proteomes" id="UP000231932">
    <property type="component" value="Chromosome"/>
</dbReference>
<reference evidence="3" key="1">
    <citation type="submission" date="2017-11" db="EMBL/GenBank/DDBJ databases">
        <title>Complete Genome Sequence of Kyrpidia sp. Strain EA-1, a thermophilic, hydrogen-oxidizing Bacterium, isolated from the Azores.</title>
        <authorList>
            <person name="Reiner J.E."/>
            <person name="Lapp C.J."/>
            <person name="Bunk B."/>
            <person name="Gescher J."/>
        </authorList>
    </citation>
    <scope>NUCLEOTIDE SEQUENCE [LARGE SCALE GENOMIC DNA]</scope>
    <source>
        <strain evidence="3">EA-1</strain>
    </source>
</reference>
<dbReference type="OrthoDB" id="9835069at2"/>
<proteinExistence type="predicted"/>
<accession>A0A2K8N432</accession>
<organism evidence="2 3">
    <name type="scientific">Kyrpidia spormannii</name>
    <dbReference type="NCBI Taxonomy" id="2055160"/>
    <lineage>
        <taxon>Bacteria</taxon>
        <taxon>Bacillati</taxon>
        <taxon>Bacillota</taxon>
        <taxon>Bacilli</taxon>
        <taxon>Bacillales</taxon>
        <taxon>Alicyclobacillaceae</taxon>
        <taxon>Kyrpidia</taxon>
    </lineage>
</organism>
<gene>
    <name evidence="2" type="ORF">CVV65_04035</name>
</gene>
<protein>
    <submittedName>
        <fullName evidence="2">Uncharacterized protein</fullName>
    </submittedName>
</protein>
<evidence type="ECO:0000313" key="2">
    <source>
        <dbReference type="EMBL" id="ATY84221.1"/>
    </source>
</evidence>
<keyword evidence="1" id="KW-0812">Transmembrane</keyword>
<feature type="transmembrane region" description="Helical" evidence="1">
    <location>
        <begin position="7"/>
        <end position="28"/>
    </location>
</feature>
<feature type="transmembrane region" description="Helical" evidence="1">
    <location>
        <begin position="34"/>
        <end position="53"/>
    </location>
</feature>